<evidence type="ECO:0000313" key="4">
    <source>
        <dbReference type="Proteomes" id="UP000282818"/>
    </source>
</evidence>
<feature type="domain" description="Acyltransferase 3" evidence="2">
    <location>
        <begin position="7"/>
        <end position="336"/>
    </location>
</feature>
<keyword evidence="3" id="KW-0012">Acyltransferase</keyword>
<keyword evidence="4" id="KW-1185">Reference proteome</keyword>
<dbReference type="InterPro" id="IPR002656">
    <property type="entry name" value="Acyl_transf_3_dom"/>
</dbReference>
<keyword evidence="3" id="KW-0808">Transferase</keyword>
<dbReference type="InterPro" id="IPR050879">
    <property type="entry name" value="Acyltransferase_3"/>
</dbReference>
<dbReference type="PANTHER" id="PTHR23028">
    <property type="entry name" value="ACETYLTRANSFERASE"/>
    <property type="match status" value="1"/>
</dbReference>
<accession>A0A437QCI0</accession>
<feature type="transmembrane region" description="Helical" evidence="1">
    <location>
        <begin position="39"/>
        <end position="60"/>
    </location>
</feature>
<organism evidence="3 4">
    <name type="scientific">Neptunomonas marina</name>
    <dbReference type="NCBI Taxonomy" id="1815562"/>
    <lineage>
        <taxon>Bacteria</taxon>
        <taxon>Pseudomonadati</taxon>
        <taxon>Pseudomonadota</taxon>
        <taxon>Gammaproteobacteria</taxon>
        <taxon>Oceanospirillales</taxon>
        <taxon>Oceanospirillaceae</taxon>
        <taxon>Neptunomonas</taxon>
    </lineage>
</organism>
<dbReference type="RefSeq" id="WP_127692421.1">
    <property type="nucleotide sequence ID" value="NZ_SACQ01000001.1"/>
</dbReference>
<keyword evidence="1" id="KW-0472">Membrane</keyword>
<reference evidence="3 4" key="1">
    <citation type="submission" date="2019-01" db="EMBL/GenBank/DDBJ databases">
        <authorList>
            <person name="Chen W.-M."/>
        </authorList>
    </citation>
    <scope>NUCLEOTIDE SEQUENCE [LARGE SCALE GENOMIC DNA]</scope>
    <source>
        <strain evidence="3 4">HPM-16</strain>
    </source>
</reference>
<feature type="transmembrane region" description="Helical" evidence="1">
    <location>
        <begin position="319"/>
        <end position="337"/>
    </location>
</feature>
<feature type="transmembrane region" description="Helical" evidence="1">
    <location>
        <begin position="12"/>
        <end position="33"/>
    </location>
</feature>
<comment type="caution">
    <text evidence="3">The sequence shown here is derived from an EMBL/GenBank/DDBJ whole genome shotgun (WGS) entry which is preliminary data.</text>
</comment>
<evidence type="ECO:0000256" key="1">
    <source>
        <dbReference type="SAM" id="Phobius"/>
    </source>
</evidence>
<dbReference type="Pfam" id="PF01757">
    <property type="entry name" value="Acyl_transf_3"/>
    <property type="match status" value="1"/>
</dbReference>
<feature type="transmembrane region" description="Helical" evidence="1">
    <location>
        <begin position="164"/>
        <end position="186"/>
    </location>
</feature>
<feature type="transmembrane region" description="Helical" evidence="1">
    <location>
        <begin position="251"/>
        <end position="272"/>
    </location>
</feature>
<dbReference type="AlphaFoldDB" id="A0A437QCI0"/>
<dbReference type="GO" id="GO:0016747">
    <property type="term" value="F:acyltransferase activity, transferring groups other than amino-acyl groups"/>
    <property type="evidence" value="ECO:0007669"/>
    <property type="project" value="InterPro"/>
</dbReference>
<feature type="transmembrane region" description="Helical" evidence="1">
    <location>
        <begin position="227"/>
        <end position="245"/>
    </location>
</feature>
<keyword evidence="1" id="KW-0812">Transmembrane</keyword>
<gene>
    <name evidence="3" type="ORF">EOE65_00955</name>
</gene>
<feature type="transmembrane region" description="Helical" evidence="1">
    <location>
        <begin position="137"/>
        <end position="157"/>
    </location>
</feature>
<dbReference type="Proteomes" id="UP000282818">
    <property type="component" value="Unassembled WGS sequence"/>
</dbReference>
<dbReference type="EMBL" id="SACQ01000001">
    <property type="protein sequence ID" value="RVU32252.1"/>
    <property type="molecule type" value="Genomic_DNA"/>
</dbReference>
<evidence type="ECO:0000259" key="2">
    <source>
        <dbReference type="Pfam" id="PF01757"/>
    </source>
</evidence>
<protein>
    <submittedName>
        <fullName evidence="3">Acyltransferase</fullName>
    </submittedName>
</protein>
<sequence length="363" mass="41039">MNRQFSVYLDLVRFSAAIAVFISHVPAFAGGWLWQLSGFGHEAVVIFFVLSGFVISYVVFDRKENAQKYTISRLSRIYSVAIPAIIITAVLYYVGQSLNPEAFYSLGEEKPNPLLTLFSALTFTNQSWIATPILSNLPYWSLGYEVLYYIFFGVLVYTKGKSRIALLALITLVMGLSILLYLPIWLAGVFCFKKLNAYSLTLHQSLSIFILSVVGIALFSTDNAQDLINGFSQSIIGPGFYQLLLEPAEKFASDYILAFFVTAHIFSGYHLTKKSNFFAISQKAEQLIKEASSHTFSLYLYHMPMLYFISAVFPYSSNPVMSIVFCWIIVPTLIFMISNITEKRKGLYTVFFNNLLAKHFKLS</sequence>
<evidence type="ECO:0000313" key="3">
    <source>
        <dbReference type="EMBL" id="RVU32252.1"/>
    </source>
</evidence>
<keyword evidence="1" id="KW-1133">Transmembrane helix</keyword>
<feature type="transmembrane region" description="Helical" evidence="1">
    <location>
        <begin position="198"/>
        <end position="220"/>
    </location>
</feature>
<name>A0A437QCI0_9GAMM</name>
<feature type="transmembrane region" description="Helical" evidence="1">
    <location>
        <begin position="76"/>
        <end position="95"/>
    </location>
</feature>
<proteinExistence type="predicted"/>
<feature type="transmembrane region" description="Helical" evidence="1">
    <location>
        <begin position="293"/>
        <end position="313"/>
    </location>
</feature>